<feature type="domain" description="DUF6923" evidence="4">
    <location>
        <begin position="63"/>
        <end position="304"/>
    </location>
</feature>
<reference evidence="6 7" key="1">
    <citation type="submission" date="2021-06" db="EMBL/GenBank/DDBJ databases">
        <title>Genome-based taxonomic framework of Microbacterium strains isolated from marine environment, the description of four new species and reclassification of four preexisting species.</title>
        <authorList>
            <person name="Lee S.D."/>
            <person name="Kim S.-M."/>
            <person name="Byeon Y.-S."/>
            <person name="Yang H.L."/>
            <person name="Kim I.S."/>
        </authorList>
    </citation>
    <scope>NUCLEOTIDE SEQUENCE [LARGE SCALE GENOMIC DNA]</scope>
    <source>
        <strain evidence="6 7">SSW1-49</strain>
    </source>
</reference>
<evidence type="ECO:0000256" key="1">
    <source>
        <dbReference type="SAM" id="Phobius"/>
    </source>
</evidence>
<feature type="domain" description="DUF7927" evidence="5">
    <location>
        <begin position="1342"/>
        <end position="1462"/>
    </location>
</feature>
<evidence type="ECO:0000256" key="2">
    <source>
        <dbReference type="SAM" id="SignalP"/>
    </source>
</evidence>
<keyword evidence="2" id="KW-0732">Signal</keyword>
<feature type="domain" description="DUF7927" evidence="5">
    <location>
        <begin position="966"/>
        <end position="1086"/>
    </location>
</feature>
<feature type="domain" description="DUF7927" evidence="5">
    <location>
        <begin position="1598"/>
        <end position="1707"/>
    </location>
</feature>
<gene>
    <name evidence="6" type="ORF">KZC51_17295</name>
</gene>
<organism evidence="6 7">
    <name type="scientific">Microbacterium croceum</name>
    <dbReference type="NCBI Taxonomy" id="2851645"/>
    <lineage>
        <taxon>Bacteria</taxon>
        <taxon>Bacillati</taxon>
        <taxon>Actinomycetota</taxon>
        <taxon>Actinomycetes</taxon>
        <taxon>Micrococcales</taxon>
        <taxon>Microbacteriaceae</taxon>
        <taxon>Microbacterium</taxon>
    </lineage>
</organism>
<feature type="domain" description="DUF7927" evidence="5">
    <location>
        <begin position="571"/>
        <end position="682"/>
    </location>
</feature>
<dbReference type="InterPro" id="IPR013783">
    <property type="entry name" value="Ig-like_fold"/>
</dbReference>
<dbReference type="SUPFAM" id="SSF63825">
    <property type="entry name" value="YWTD domain"/>
    <property type="match status" value="1"/>
</dbReference>
<dbReference type="PANTHER" id="PTHR34819:SF3">
    <property type="entry name" value="CELL SURFACE PROTEIN"/>
    <property type="match status" value="1"/>
</dbReference>
<dbReference type="Pfam" id="PF01345">
    <property type="entry name" value="DUF11"/>
    <property type="match status" value="2"/>
</dbReference>
<dbReference type="InterPro" id="IPR001434">
    <property type="entry name" value="OmcB-like_DUF11"/>
</dbReference>
<dbReference type="NCBIfam" id="TIGR01451">
    <property type="entry name" value="B_ant_repeat"/>
    <property type="match status" value="8"/>
</dbReference>
<feature type="domain" description="DUF7927" evidence="5">
    <location>
        <begin position="699"/>
        <end position="831"/>
    </location>
</feature>
<dbReference type="PANTHER" id="PTHR34819">
    <property type="entry name" value="LARGE CYSTEINE-RICH PERIPLASMIC PROTEIN OMCB"/>
    <property type="match status" value="1"/>
</dbReference>
<feature type="domain" description="DUF7927" evidence="5">
    <location>
        <begin position="834"/>
        <end position="963"/>
    </location>
</feature>
<evidence type="ECO:0000259" key="3">
    <source>
        <dbReference type="Pfam" id="PF01345"/>
    </source>
</evidence>
<dbReference type="InterPro" id="IPR054215">
    <property type="entry name" value="DUF6923"/>
</dbReference>
<proteinExistence type="predicted"/>
<protein>
    <submittedName>
        <fullName evidence="6">DUF11 domain-containing protein</fullName>
    </submittedName>
</protein>
<keyword evidence="7" id="KW-1185">Reference proteome</keyword>
<keyword evidence="1" id="KW-0472">Membrane</keyword>
<dbReference type="EMBL" id="JAHWXN010000002">
    <property type="protein sequence ID" value="MCK2037887.1"/>
    <property type="molecule type" value="Genomic_DNA"/>
</dbReference>
<evidence type="ECO:0000259" key="5">
    <source>
        <dbReference type="Pfam" id="PF25549"/>
    </source>
</evidence>
<dbReference type="InterPro" id="IPR057687">
    <property type="entry name" value="DUF7927"/>
</dbReference>
<feature type="domain" description="DUF7927" evidence="5">
    <location>
        <begin position="1476"/>
        <end position="1578"/>
    </location>
</feature>
<dbReference type="InterPro" id="IPR051172">
    <property type="entry name" value="Chlamydia_OmcB"/>
</dbReference>
<keyword evidence="1" id="KW-0812">Transmembrane</keyword>
<accession>A0ABT0FIJ8</accession>
<dbReference type="Pfam" id="PF21959">
    <property type="entry name" value="DUF6923"/>
    <property type="match status" value="1"/>
</dbReference>
<evidence type="ECO:0000259" key="4">
    <source>
        <dbReference type="Pfam" id="PF21959"/>
    </source>
</evidence>
<dbReference type="Pfam" id="PF25549">
    <property type="entry name" value="DUF7927"/>
    <property type="match status" value="10"/>
</dbReference>
<feature type="transmembrane region" description="Helical" evidence="1">
    <location>
        <begin position="1855"/>
        <end position="1874"/>
    </location>
</feature>
<dbReference type="RefSeq" id="WP_247631245.1">
    <property type="nucleotide sequence ID" value="NZ_JAHWXN010000002.1"/>
</dbReference>
<comment type="caution">
    <text evidence="6">The sequence shown here is derived from an EMBL/GenBank/DDBJ whole genome shotgun (WGS) entry which is preliminary data.</text>
</comment>
<evidence type="ECO:0000313" key="7">
    <source>
        <dbReference type="Proteomes" id="UP001300096"/>
    </source>
</evidence>
<feature type="domain" description="DUF11" evidence="3">
    <location>
        <begin position="1722"/>
        <end position="1819"/>
    </location>
</feature>
<feature type="domain" description="DUF7927" evidence="5">
    <location>
        <begin position="1092"/>
        <end position="1210"/>
    </location>
</feature>
<sequence>MNTDSTRWRRRAPQAHGRLRRSLAAVAAGSLAVATLVGLNVATAVPAQAAPGDAFDPSSPTVFVAQSRVAGDPTGLFRSETSGDGAYSFTAEGPAVASGNYNAISFNTNDNYIYGASIQAISGGIPANAVVRVGQEGRVTRVGNSTYPIAQWSGAFNPADGRLYTTNGTAANSRIVYATTTTGVITAAFTIAATDYTIADMEFLDGFLWAVDYNASQPAGTLIRIDPSNGAVLRFRGVIPGGLGGAWGAAWKFGNGNLGFSNNSTGSIAQIRITNGASPSPTITVLPLVSGPPSNGNDGTAIPGLPADLSIEKTGPATFTTGDRIGYDITVTNNGAGVSSGWTVTDALPAGLSNPTVTGDVSSTVSGNTVTVSGARLGVGQSTTFTIEVDTDVNPPACVVNTASVDGNEADLNPENDEANAESCALALSVAKTSDATADARPGDVVTYTVTATNTGAGAYTADNPAVVFDDLSGVLDDATYNADAAATRAGSLGYQAPLISWSGALGVGESVDITYSVTLQSGGDGEVANVTWVPNDPEITTPPTCDPATGGVDDATGQPCAIEEFDLPRLTIDKSVDTSELPEIGEQATFTVVVRNAGPGDYTAAAPATASDDLSEVLDDATFDDASLTADVGTATRDGDTLEWSGALAAGEQATITYSVTYTGEGDQILRNLACIPEDDTAPGAQSCDRVQVPGALLTQWKTAQASSDPVVAGSTITYTLFFDNDGQSPAAVDAIDDLTYVLDDAAVTTEPTGSDGLTVVRDGAQISVTGSVPVGQTSTVSYTVTVLPDDERGDSVASNFLLEPGETPPTDGVCVPTDDEAPNCTTTPITGVTYTKSVEASETPVRTGTELTYTIVVTNTGATVVDVLRDDDLSDVLDDATLTGAPESDTSSVTVDGPDDGILALRGTLAAGATAEVTYTVTVNAVGDRGNNVSSNFLVPPGTPPAGPCDPESAQCTVTPIQGYTVAKSSDSDTTTPGAVVTYTVTVTNVGAVDYTDAEPASFEDDLSGVLDDATYNDDVSAGGTVDGSTLTWAGPLAAGASTTVTYSVTVNDPTTGDSILGNVVVPSDPTGECLPDECGTTTPVSSFTVAKSADTATVMAGDVVTYTVVVTNTGQVDYTDAAPASFEDDLTAVLDDATYNDDVSAGGSVAENTLTWSGALAIGDTVTVTYSVTVNDPLTGDQELVNAVVPSAPGGSCDPEAECATQTEVASYTVSKESDSATVRPGGVVTYTVTVTNTGEVAYTADEPASFEDDLSGVLDDAVYNDDASNGATVSGSTLTWSGALAVGATVTVTYSVTVDDPITGDFTLRNAVTPSGPGGSCDEVCETNTPVGSYRVVKSTTSTEVVPGDVVEYTIEVTNIGQVAYTEDAPASFADDLSAVLDDATYNADATSTSGTGVTYTAPQLGWSGALGIGETVTITYSVTVNDPASGDRRLDNTVVTPPGSGANCAEGSTDPACVANVPAASYSVAKSASASQVLPGDTVTYTVTVTNTGEVAYTDENPASFEDDLSRVLDDASYNGDVSEGGEVADGTLTWSGALAVGETVEVTYSVTVDDPIRGDFSLRNVVAPSAPGGECIEGECITDTPVASYAVAKSADMQDVVLGGVVTYTVTVENIGQVPYTADAPASFIDDLSGVLDDATYNDDATSGAEVSGTALTWEGPLEIGESVSITYSVTVNQPATGDGNLRNAVTGDGPGGGCSTEGGCVTETPIASYRVTKDVSSTRATIGDRVTFTITVTNTGQVAYTDERPASFTDDLATSLAVGTYNGDATNGAEYERPVLSWAGAVGVGESVTVTYSVTLRSTGEIRNVVVTPDGSGANCSTGSTDEDCDTTTIVVPPGLAFTGGAPWIAGGVAGAALLALGLWLFARRRAENAAALQES</sequence>
<dbReference type="Gene3D" id="2.60.40.10">
    <property type="entry name" value="Immunoglobulins"/>
    <property type="match status" value="4"/>
</dbReference>
<dbReference type="InterPro" id="IPR047589">
    <property type="entry name" value="DUF11_rpt"/>
</dbReference>
<feature type="chain" id="PRO_5045799903" evidence="2">
    <location>
        <begin position="50"/>
        <end position="1887"/>
    </location>
</feature>
<feature type="domain" description="DUF11" evidence="3">
    <location>
        <begin position="308"/>
        <end position="421"/>
    </location>
</feature>
<feature type="domain" description="DUF7927" evidence="5">
    <location>
        <begin position="428"/>
        <end position="554"/>
    </location>
</feature>
<evidence type="ECO:0000313" key="6">
    <source>
        <dbReference type="EMBL" id="MCK2037887.1"/>
    </source>
</evidence>
<name>A0ABT0FIJ8_9MICO</name>
<feature type="signal peptide" evidence="2">
    <location>
        <begin position="1"/>
        <end position="49"/>
    </location>
</feature>
<keyword evidence="1" id="KW-1133">Transmembrane helix</keyword>
<dbReference type="Proteomes" id="UP001300096">
    <property type="component" value="Unassembled WGS sequence"/>
</dbReference>
<feature type="domain" description="DUF7927" evidence="5">
    <location>
        <begin position="1215"/>
        <end position="1332"/>
    </location>
</feature>